<dbReference type="eggNOG" id="COG3208">
    <property type="taxonomic scope" value="Bacteria"/>
</dbReference>
<dbReference type="InterPro" id="IPR001031">
    <property type="entry name" value="Thioesterase"/>
</dbReference>
<protein>
    <submittedName>
        <fullName evidence="3">Putative thioesterase</fullName>
    </submittedName>
</protein>
<dbReference type="STRING" id="909613.UO65_0195"/>
<dbReference type="AlphaFoldDB" id="W7IW93"/>
<proteinExistence type="inferred from homology"/>
<evidence type="ECO:0000313" key="4">
    <source>
        <dbReference type="Proteomes" id="UP000019277"/>
    </source>
</evidence>
<dbReference type="PANTHER" id="PTHR11487">
    <property type="entry name" value="THIOESTERASE"/>
    <property type="match status" value="1"/>
</dbReference>
<organism evidence="3 4">
    <name type="scientific">Actinokineospora spheciospongiae</name>
    <dbReference type="NCBI Taxonomy" id="909613"/>
    <lineage>
        <taxon>Bacteria</taxon>
        <taxon>Bacillati</taxon>
        <taxon>Actinomycetota</taxon>
        <taxon>Actinomycetes</taxon>
        <taxon>Pseudonocardiales</taxon>
        <taxon>Pseudonocardiaceae</taxon>
        <taxon>Actinokineospora</taxon>
    </lineage>
</organism>
<evidence type="ECO:0000313" key="3">
    <source>
        <dbReference type="EMBL" id="EWC64588.1"/>
    </source>
</evidence>
<dbReference type="Proteomes" id="UP000019277">
    <property type="component" value="Unassembled WGS sequence"/>
</dbReference>
<sequence length="240" mass="26493">MSQRPTLVCFHHAGGTASTFRDWRKNAPDDFDIHPVQLPGRESRIAEPRHTDLDTLVESLLPELEPVLAGPHVLFGHSMGALIAYRLAQRRLELGLRDPAALIVAAYVAPHIEPIRLALEQLSDLDLARTLCDIDGMHPEFLRRPEWLGPLLAVVKDDLRVCASHPATAATPLPIPLHAFGATQDPLVTMEKLAAWSDHTTAEFGLSFLPGGHFMVTAKDSDLRDQVFTLTRRHTQVPVG</sequence>
<dbReference type="PANTHER" id="PTHR11487:SF0">
    <property type="entry name" value="S-ACYL FATTY ACID SYNTHASE THIOESTERASE, MEDIUM CHAIN"/>
    <property type="match status" value="1"/>
</dbReference>
<dbReference type="InterPro" id="IPR012223">
    <property type="entry name" value="TEII"/>
</dbReference>
<dbReference type="EMBL" id="AYXG01000004">
    <property type="protein sequence ID" value="EWC64588.1"/>
    <property type="molecule type" value="Genomic_DNA"/>
</dbReference>
<comment type="caution">
    <text evidence="3">The sequence shown here is derived from an EMBL/GenBank/DDBJ whole genome shotgun (WGS) entry which is preliminary data.</text>
</comment>
<dbReference type="Pfam" id="PF00975">
    <property type="entry name" value="Thioesterase"/>
    <property type="match status" value="1"/>
</dbReference>
<dbReference type="RefSeq" id="WP_052020357.1">
    <property type="nucleotide sequence ID" value="NZ_AYXG01000004.1"/>
</dbReference>
<dbReference type="GO" id="GO:0008610">
    <property type="term" value="P:lipid biosynthetic process"/>
    <property type="evidence" value="ECO:0007669"/>
    <property type="project" value="TreeGrafter"/>
</dbReference>
<comment type="similarity">
    <text evidence="1">Belongs to the thioesterase family.</text>
</comment>
<feature type="domain" description="Thioesterase" evidence="2">
    <location>
        <begin position="6"/>
        <end position="220"/>
    </location>
</feature>
<reference evidence="3 4" key="1">
    <citation type="journal article" date="2014" name="Genome Announc.">
        <title>Draft Genome Sequence of the Antitrypanosomally Active Sponge-Associated Bacterium Actinokineospora sp. Strain EG49.</title>
        <authorList>
            <person name="Harjes J."/>
            <person name="Ryu T."/>
            <person name="Abdelmohsen U.R."/>
            <person name="Moitinho-Silva L."/>
            <person name="Horn H."/>
            <person name="Ravasi T."/>
            <person name="Hentschel U."/>
        </authorList>
    </citation>
    <scope>NUCLEOTIDE SEQUENCE [LARGE SCALE GENOMIC DNA]</scope>
    <source>
        <strain evidence="3 4">EG49</strain>
    </source>
</reference>
<dbReference type="InterPro" id="IPR029058">
    <property type="entry name" value="AB_hydrolase_fold"/>
</dbReference>
<accession>W7IW93</accession>
<evidence type="ECO:0000259" key="2">
    <source>
        <dbReference type="Pfam" id="PF00975"/>
    </source>
</evidence>
<dbReference type="Gene3D" id="3.40.50.1820">
    <property type="entry name" value="alpha/beta hydrolase"/>
    <property type="match status" value="1"/>
</dbReference>
<gene>
    <name evidence="3" type="ORF">UO65_0195</name>
</gene>
<evidence type="ECO:0000256" key="1">
    <source>
        <dbReference type="ARBA" id="ARBA00007169"/>
    </source>
</evidence>
<dbReference type="OrthoDB" id="4169718at2"/>
<name>W7IW93_9PSEU</name>
<keyword evidence="4" id="KW-1185">Reference proteome</keyword>
<dbReference type="SUPFAM" id="SSF53474">
    <property type="entry name" value="alpha/beta-Hydrolases"/>
    <property type="match status" value="1"/>
</dbReference>